<gene>
    <name evidence="12" type="ORF">PN492_19430</name>
</gene>
<dbReference type="GO" id="GO:0004519">
    <property type="term" value="F:endonuclease activity"/>
    <property type="evidence" value="ECO:0007669"/>
    <property type="project" value="UniProtKB-KW"/>
</dbReference>
<evidence type="ECO:0000256" key="4">
    <source>
        <dbReference type="ARBA" id="ARBA00022722"/>
    </source>
</evidence>
<proteinExistence type="inferred from homology"/>
<evidence type="ECO:0000313" key="12">
    <source>
        <dbReference type="EMBL" id="MDB9488693.1"/>
    </source>
</evidence>
<evidence type="ECO:0000256" key="10">
    <source>
        <dbReference type="ARBA" id="ARBA00023125"/>
    </source>
</evidence>
<evidence type="ECO:0000256" key="9">
    <source>
        <dbReference type="ARBA" id="ARBA00022840"/>
    </source>
</evidence>
<reference evidence="12 13" key="1">
    <citation type="submission" date="2023-01" db="EMBL/GenBank/DDBJ databases">
        <title>Genomes from the Australian National Cyanobacteria Reference Collection.</title>
        <authorList>
            <person name="Willis A."/>
            <person name="Lee E.M.F."/>
        </authorList>
    </citation>
    <scope>NUCLEOTIDE SEQUENCE [LARGE SCALE GENOMIC DNA]</scope>
    <source>
        <strain evidence="12 13">CS-537/01</strain>
    </source>
</reference>
<evidence type="ECO:0000256" key="5">
    <source>
        <dbReference type="ARBA" id="ARBA00022741"/>
    </source>
</evidence>
<feature type="domain" description="Restriction endonuclease type I HsdR N-terminal" evidence="11">
    <location>
        <begin position="3"/>
        <end position="155"/>
    </location>
</feature>
<dbReference type="RefSeq" id="WP_271806202.1">
    <property type="nucleotide sequence ID" value="NZ_JAQMTU010000125.1"/>
</dbReference>
<evidence type="ECO:0000256" key="6">
    <source>
        <dbReference type="ARBA" id="ARBA00022747"/>
    </source>
</evidence>
<keyword evidence="5" id="KW-0547">Nucleotide-binding</keyword>
<keyword evidence="7 12" id="KW-0255">Endonuclease</keyword>
<keyword evidence="6" id="KW-0680">Restriction system</keyword>
<dbReference type="InterPro" id="IPR051268">
    <property type="entry name" value="Type-I_R_enzyme_R_subunit"/>
</dbReference>
<dbReference type="PANTHER" id="PTHR30195:SF15">
    <property type="entry name" value="TYPE I RESTRICTION ENZYME HINDI ENDONUCLEASE SUBUNIT"/>
    <property type="match status" value="1"/>
</dbReference>
<dbReference type="Proteomes" id="UP001212123">
    <property type="component" value="Unassembled WGS sequence"/>
</dbReference>
<dbReference type="PANTHER" id="PTHR30195">
    <property type="entry name" value="TYPE I SITE-SPECIFIC DEOXYRIBONUCLEASE PROTEIN SUBUNIT M AND R"/>
    <property type="match status" value="1"/>
</dbReference>
<evidence type="ECO:0000313" key="13">
    <source>
        <dbReference type="Proteomes" id="UP001212123"/>
    </source>
</evidence>
<comment type="similarity">
    <text evidence="2">Belongs to the HsdR family.</text>
</comment>
<comment type="caution">
    <text evidence="12">The sequence shown here is derived from an EMBL/GenBank/DDBJ whole genome shotgun (WGS) entry which is preliminary data.</text>
</comment>
<keyword evidence="8" id="KW-0378">Hydrolase</keyword>
<sequence>MTFNENSRVKLPSILHLQRLGYEYLSLKNAVYNSENNIFTDIFKQSITRINPLIEGGDITGLLEEIRFLLENEDLGNSFYQRLIEQSGDKIIDFTNFENNDFHVVTELTYQNGDEEFRPDITILINGIPLAFIEVKKPNNQEGMLSEIERVKTRFTNKKLRRLMFLFCLLIRQIRMM</sequence>
<evidence type="ECO:0000256" key="3">
    <source>
        <dbReference type="ARBA" id="ARBA00012654"/>
    </source>
</evidence>
<name>A0ABT5AAP7_9CYAN</name>
<comment type="catalytic activity">
    <reaction evidence="1">
        <text>Endonucleolytic cleavage of DNA to give random double-stranded fragments with terminal 5'-phosphates, ATP is simultaneously hydrolyzed.</text>
        <dbReference type="EC" id="3.1.21.3"/>
    </reaction>
</comment>
<evidence type="ECO:0000256" key="7">
    <source>
        <dbReference type="ARBA" id="ARBA00022759"/>
    </source>
</evidence>
<protein>
    <recommendedName>
        <fullName evidence="3">type I site-specific deoxyribonuclease</fullName>
        <ecNumber evidence="3">3.1.21.3</ecNumber>
    </recommendedName>
</protein>
<keyword evidence="4" id="KW-0540">Nuclease</keyword>
<dbReference type="EMBL" id="JAQMTU010000125">
    <property type="protein sequence ID" value="MDB9488693.1"/>
    <property type="molecule type" value="Genomic_DNA"/>
</dbReference>
<keyword evidence="13" id="KW-1185">Reference proteome</keyword>
<evidence type="ECO:0000259" key="11">
    <source>
        <dbReference type="Pfam" id="PF04313"/>
    </source>
</evidence>
<evidence type="ECO:0000256" key="8">
    <source>
        <dbReference type="ARBA" id="ARBA00022801"/>
    </source>
</evidence>
<keyword evidence="10" id="KW-0238">DNA-binding</keyword>
<dbReference type="Pfam" id="PF04313">
    <property type="entry name" value="HSDR_N"/>
    <property type="match status" value="1"/>
</dbReference>
<dbReference type="CDD" id="cd22332">
    <property type="entry name" value="HsdR_N"/>
    <property type="match status" value="1"/>
</dbReference>
<evidence type="ECO:0000256" key="1">
    <source>
        <dbReference type="ARBA" id="ARBA00000851"/>
    </source>
</evidence>
<dbReference type="EC" id="3.1.21.3" evidence="3"/>
<evidence type="ECO:0000256" key="2">
    <source>
        <dbReference type="ARBA" id="ARBA00008598"/>
    </source>
</evidence>
<dbReference type="InterPro" id="IPR007409">
    <property type="entry name" value="Restrct_endonuc_type1_HsdR_N"/>
</dbReference>
<accession>A0ABT5AAP7</accession>
<organism evidence="12 13">
    <name type="scientific">Dolichospermum circinale CS-537/01</name>
    <dbReference type="NCBI Taxonomy" id="3021739"/>
    <lineage>
        <taxon>Bacteria</taxon>
        <taxon>Bacillati</taxon>
        <taxon>Cyanobacteriota</taxon>
        <taxon>Cyanophyceae</taxon>
        <taxon>Nostocales</taxon>
        <taxon>Aphanizomenonaceae</taxon>
        <taxon>Dolichospermum</taxon>
        <taxon>Dolichospermum circinale</taxon>
    </lineage>
</organism>
<dbReference type="Gene3D" id="3.90.1570.50">
    <property type="match status" value="1"/>
</dbReference>
<keyword evidence="9" id="KW-0067">ATP-binding</keyword>